<keyword evidence="2 8" id="KW-0645">Protease</keyword>
<evidence type="ECO:0000313" key="10">
    <source>
        <dbReference type="EMBL" id="CAK5263973.1"/>
    </source>
</evidence>
<gene>
    <name evidence="10" type="ORF">MYCIT1_LOCUS3758</name>
</gene>
<evidence type="ECO:0000259" key="9">
    <source>
        <dbReference type="PROSITE" id="PS51695"/>
    </source>
</evidence>
<feature type="active site" description="Charge relay system" evidence="8">
    <location>
        <position position="308"/>
    </location>
</feature>
<comment type="subcellular location">
    <subcellularLocation>
        <location evidence="1">Secreted</location>
        <location evidence="1">Extracellular space</location>
    </subcellularLocation>
</comment>
<dbReference type="SMART" id="SM00944">
    <property type="entry name" value="Pro-kuma_activ"/>
    <property type="match status" value="1"/>
</dbReference>
<reference evidence="10" key="1">
    <citation type="submission" date="2023-11" db="EMBL/GenBank/DDBJ databases">
        <authorList>
            <person name="De Vega J J."/>
            <person name="De Vega J J."/>
        </authorList>
    </citation>
    <scope>NUCLEOTIDE SEQUENCE</scope>
</reference>
<feature type="binding site" evidence="8">
    <location>
        <position position="548"/>
    </location>
    <ligand>
        <name>Ca(2+)</name>
        <dbReference type="ChEBI" id="CHEBI:29108"/>
    </ligand>
</feature>
<dbReference type="CDD" id="cd11377">
    <property type="entry name" value="Pro-peptidase_S53"/>
    <property type="match status" value="1"/>
</dbReference>
<dbReference type="PANTHER" id="PTHR14218:SF15">
    <property type="entry name" value="TRIPEPTIDYL-PEPTIDASE 1"/>
    <property type="match status" value="1"/>
</dbReference>
<proteinExistence type="predicted"/>
<dbReference type="GO" id="GO:0008240">
    <property type="term" value="F:tripeptidyl-peptidase activity"/>
    <property type="evidence" value="ECO:0007669"/>
    <property type="project" value="TreeGrafter"/>
</dbReference>
<dbReference type="SUPFAM" id="SSF54897">
    <property type="entry name" value="Protease propeptides/inhibitors"/>
    <property type="match status" value="1"/>
</dbReference>
<dbReference type="InterPro" id="IPR036852">
    <property type="entry name" value="Peptidase_S8/S53_dom_sf"/>
</dbReference>
<dbReference type="PROSITE" id="PS51695">
    <property type="entry name" value="SEDOLISIN"/>
    <property type="match status" value="1"/>
</dbReference>
<evidence type="ECO:0000256" key="6">
    <source>
        <dbReference type="ARBA" id="ARBA00022837"/>
    </source>
</evidence>
<dbReference type="GO" id="GO:0004252">
    <property type="term" value="F:serine-type endopeptidase activity"/>
    <property type="evidence" value="ECO:0007669"/>
    <property type="project" value="UniProtKB-UniRule"/>
</dbReference>
<protein>
    <recommendedName>
        <fullName evidence="9">Peptidase S53 domain-containing protein</fullName>
    </recommendedName>
</protein>
<dbReference type="CDD" id="cd04056">
    <property type="entry name" value="Peptidases_S53"/>
    <property type="match status" value="1"/>
</dbReference>
<evidence type="ECO:0000313" key="11">
    <source>
        <dbReference type="Proteomes" id="UP001295794"/>
    </source>
</evidence>
<dbReference type="GO" id="GO:0046872">
    <property type="term" value="F:metal ion binding"/>
    <property type="evidence" value="ECO:0007669"/>
    <property type="project" value="UniProtKB-UniRule"/>
</dbReference>
<evidence type="ECO:0000256" key="7">
    <source>
        <dbReference type="ARBA" id="ARBA00023145"/>
    </source>
</evidence>
<evidence type="ECO:0000256" key="4">
    <source>
        <dbReference type="ARBA" id="ARBA00022801"/>
    </source>
</evidence>
<comment type="cofactor">
    <cofactor evidence="8">
        <name>Ca(2+)</name>
        <dbReference type="ChEBI" id="CHEBI:29108"/>
    </cofactor>
    <text evidence="8">Binds 1 Ca(2+) ion per subunit.</text>
</comment>
<keyword evidence="5 8" id="KW-0720">Serine protease</keyword>
<feature type="binding site" evidence="8">
    <location>
        <position position="549"/>
    </location>
    <ligand>
        <name>Ca(2+)</name>
        <dbReference type="ChEBI" id="CHEBI:29108"/>
    </ligand>
</feature>
<dbReference type="PANTHER" id="PTHR14218">
    <property type="entry name" value="PROTEASE S8 TRIPEPTIDYL PEPTIDASE I CLN2"/>
    <property type="match status" value="1"/>
</dbReference>
<dbReference type="EMBL" id="CAVNYO010000045">
    <property type="protein sequence ID" value="CAK5263973.1"/>
    <property type="molecule type" value="Genomic_DNA"/>
</dbReference>
<keyword evidence="3 8" id="KW-0479">Metal-binding</keyword>
<dbReference type="InterPro" id="IPR050819">
    <property type="entry name" value="Tripeptidyl-peptidase_I"/>
</dbReference>
<dbReference type="AlphaFoldDB" id="A0AAD2GX28"/>
<feature type="domain" description="Peptidase S53" evidence="9">
    <location>
        <begin position="232"/>
        <end position="588"/>
    </location>
</feature>
<keyword evidence="7" id="KW-0865">Zymogen</keyword>
<keyword evidence="6 8" id="KW-0106">Calcium</keyword>
<dbReference type="GO" id="GO:0005576">
    <property type="term" value="C:extracellular region"/>
    <property type="evidence" value="ECO:0007669"/>
    <property type="project" value="UniProtKB-SubCell"/>
</dbReference>
<accession>A0AAD2GX28</accession>
<feature type="binding site" evidence="8">
    <location>
        <position position="569"/>
    </location>
    <ligand>
        <name>Ca(2+)</name>
        <dbReference type="ChEBI" id="CHEBI:29108"/>
    </ligand>
</feature>
<dbReference type="Proteomes" id="UP001295794">
    <property type="component" value="Unassembled WGS sequence"/>
</dbReference>
<dbReference type="GO" id="GO:0006508">
    <property type="term" value="P:proteolysis"/>
    <property type="evidence" value="ECO:0007669"/>
    <property type="project" value="UniProtKB-KW"/>
</dbReference>
<evidence type="ECO:0000256" key="5">
    <source>
        <dbReference type="ARBA" id="ARBA00022825"/>
    </source>
</evidence>
<dbReference type="Gene3D" id="3.40.50.200">
    <property type="entry name" value="Peptidase S8/S53 domain"/>
    <property type="match status" value="1"/>
</dbReference>
<dbReference type="SUPFAM" id="SSF52743">
    <property type="entry name" value="Subtilisin-like"/>
    <property type="match status" value="1"/>
</dbReference>
<evidence type="ECO:0000256" key="2">
    <source>
        <dbReference type="ARBA" id="ARBA00022670"/>
    </source>
</evidence>
<name>A0AAD2GX28_9AGAR</name>
<feature type="active site" description="Charge relay system" evidence="8">
    <location>
        <position position="312"/>
    </location>
</feature>
<evidence type="ECO:0000256" key="3">
    <source>
        <dbReference type="ARBA" id="ARBA00022723"/>
    </source>
</evidence>
<dbReference type="InterPro" id="IPR030400">
    <property type="entry name" value="Sedolisin_dom"/>
</dbReference>
<sequence length="588" mass="60934">MSAYKNATQEHTTASFARRSPLEMLALAFLTVALTLVSATPLLDNYVVHESREAAPQGFVVSSVAPGETNLELRINLAQNNIAGLESRLLAAATPGSDTYGQWLSADEVNTFSTPSAETSAAVSAWLSSHGVQSTKSSPSGDWISVNVPVSKANELLGADYHVFTHTASGKTSIRTLSYSIPASLKDHINVVTPTTSFSRPRQALSVTAIKSEPQERANISSDAVPSSCKKTMTPTCLQAMYNIPTTPATSKSGSIGVAGFDDQWASKADLTQFLKAQRKDMSSATSFGLTSVDGGVNDQTQGDAGDEADLDIQYTVGLATGVPVTFVSVGGNNKDGADGGYLDIITSLLAESAPPQVLTTSYGFNTEGDLSKSHTVAMCNSYMQLTARGVSILFASGDGGVAASPGESCTGKPFFPTFPTCPYVTLVGATAGTPETGAGLSAGGFSNYFPVQSWQKSAVSSYISSIGTQYSGRYNASGRGFPDVSAIGQAVEIIYNGSGAKVDGTSCSSPIFASVIGLINDRLLAAGKPVLGFLNPWVYANPQMFNDITSGTNPGCGTKGFSAKAGWDPVTGMGSPNFPAMLTAAGL</sequence>
<dbReference type="InterPro" id="IPR015366">
    <property type="entry name" value="S53_propep"/>
</dbReference>
<organism evidence="10 11">
    <name type="scientific">Mycena citricolor</name>
    <dbReference type="NCBI Taxonomy" id="2018698"/>
    <lineage>
        <taxon>Eukaryota</taxon>
        <taxon>Fungi</taxon>
        <taxon>Dikarya</taxon>
        <taxon>Basidiomycota</taxon>
        <taxon>Agaricomycotina</taxon>
        <taxon>Agaricomycetes</taxon>
        <taxon>Agaricomycetidae</taxon>
        <taxon>Agaricales</taxon>
        <taxon>Marasmiineae</taxon>
        <taxon>Mycenaceae</taxon>
        <taxon>Mycena</taxon>
    </lineage>
</organism>
<evidence type="ECO:0000256" key="8">
    <source>
        <dbReference type="PROSITE-ProRule" id="PRU01032"/>
    </source>
</evidence>
<dbReference type="Pfam" id="PF09286">
    <property type="entry name" value="Pro-kuma_activ"/>
    <property type="match status" value="1"/>
</dbReference>
<feature type="binding site" evidence="8">
    <location>
        <position position="567"/>
    </location>
    <ligand>
        <name>Ca(2+)</name>
        <dbReference type="ChEBI" id="CHEBI:29108"/>
    </ligand>
</feature>
<keyword evidence="4 8" id="KW-0378">Hydrolase</keyword>
<comment type="caution">
    <text evidence="10">The sequence shown here is derived from an EMBL/GenBank/DDBJ whole genome shotgun (WGS) entry which is preliminary data.</text>
</comment>
<feature type="active site" description="Charge relay system" evidence="8">
    <location>
        <position position="507"/>
    </location>
</feature>
<evidence type="ECO:0000256" key="1">
    <source>
        <dbReference type="ARBA" id="ARBA00004239"/>
    </source>
</evidence>
<keyword evidence="11" id="KW-1185">Reference proteome</keyword>